<gene>
    <name evidence="1" type="ORF">CVM73_30675</name>
</gene>
<proteinExistence type="predicted"/>
<accession>A0A2M8R0X1</accession>
<protein>
    <submittedName>
        <fullName evidence="1">Uncharacterized protein</fullName>
    </submittedName>
</protein>
<organism evidence="1 2">
    <name type="scientific">Bradyrhizobium forestalis</name>
    <dbReference type="NCBI Taxonomy" id="1419263"/>
    <lineage>
        <taxon>Bacteria</taxon>
        <taxon>Pseudomonadati</taxon>
        <taxon>Pseudomonadota</taxon>
        <taxon>Alphaproteobacteria</taxon>
        <taxon>Hyphomicrobiales</taxon>
        <taxon>Nitrobacteraceae</taxon>
        <taxon>Bradyrhizobium</taxon>
    </lineage>
</organism>
<dbReference type="AlphaFoldDB" id="A0A2M8R0X1"/>
<reference evidence="1 2" key="1">
    <citation type="submission" date="2017-11" db="EMBL/GenBank/DDBJ databases">
        <title>Bradyrhizobium forestalis sp. nov., an efficient nitrogen-fixing bacterium isolated from nodules of forest legume species in the Amazon.</title>
        <authorList>
            <person name="Costa E.M."/>
            <person name="Guimaraes A."/>
            <person name="Carvalho T.S."/>
            <person name="Rodrigues T.L."/>
            <person name="Ribeiro P.R.A."/>
            <person name="Lebbe L."/>
            <person name="Willems A."/>
            <person name="Moreira F.M.S."/>
        </authorList>
    </citation>
    <scope>NUCLEOTIDE SEQUENCE [LARGE SCALE GENOMIC DNA]</scope>
    <source>
        <strain evidence="1 2">INPA54B</strain>
    </source>
</reference>
<dbReference type="EMBL" id="PGVG01000036">
    <property type="protein sequence ID" value="PJG51456.1"/>
    <property type="molecule type" value="Genomic_DNA"/>
</dbReference>
<evidence type="ECO:0000313" key="1">
    <source>
        <dbReference type="EMBL" id="PJG51456.1"/>
    </source>
</evidence>
<dbReference type="Proteomes" id="UP000231194">
    <property type="component" value="Unassembled WGS sequence"/>
</dbReference>
<name>A0A2M8R0X1_9BRAD</name>
<comment type="caution">
    <text evidence="1">The sequence shown here is derived from an EMBL/GenBank/DDBJ whole genome shotgun (WGS) entry which is preliminary data.</text>
</comment>
<sequence length="135" mass="14492">MLLAGKYARGAACYGAAMAPRYDIVCAAPYPKITRNMAQKIGGQKQAEELGRNHRERFTIDCKLSPAQTIRRVSEIAQAVAHRVMAAKAEVEAMPAGGDPVLDTAAKAVISRARCYLERLKQADPAPEEAAAPTP</sequence>
<evidence type="ECO:0000313" key="2">
    <source>
        <dbReference type="Proteomes" id="UP000231194"/>
    </source>
</evidence>
<keyword evidence="2" id="KW-1185">Reference proteome</keyword>